<gene>
    <name evidence="5" type="ORF">GGQ92_002931</name>
</gene>
<dbReference type="PRINTS" id="PR00032">
    <property type="entry name" value="HTHARAC"/>
</dbReference>
<reference evidence="5 6" key="1">
    <citation type="submission" date="2020-08" db="EMBL/GenBank/DDBJ databases">
        <title>Genomic Encyclopedia of Type Strains, Phase IV (KMG-IV): sequencing the most valuable type-strain genomes for metagenomic binning, comparative biology and taxonomic classification.</title>
        <authorList>
            <person name="Goeker M."/>
        </authorList>
    </citation>
    <scope>NUCLEOTIDE SEQUENCE [LARGE SCALE GENOMIC DNA]</scope>
    <source>
        <strain evidence="5 6">DSM 11805</strain>
    </source>
</reference>
<protein>
    <submittedName>
        <fullName evidence="5">AraC-like DNA-binding protein</fullName>
    </submittedName>
</protein>
<evidence type="ECO:0000256" key="1">
    <source>
        <dbReference type="ARBA" id="ARBA00023015"/>
    </source>
</evidence>
<sequence>MVEIKRRYVFSVSEKSLPLYIESIGYNPQEEDFARPEGYPYYHWLQTVKGEGTFIFNNEEYRLPVGHGILLLPFTPHSYFSEGSRWSTIYMTFSGAAVEEIMTSFDIHHTNVYSDKKDYPVLSNIVHKIMDNIDDSSEFSRLDSSEYLFSYMIALKKYGDVEKQQSLSQYYDKIRPLVNWLEDHYAEDIGLQDMANRMNMSSQYLTRLFQQTLKMSPYTFLVQLRIREAKKKILTHPEVPLREIAEQVGFHDVSHFIATFKRLEGFTPKKYSKLFNQT</sequence>
<dbReference type="EMBL" id="JACHON010000023">
    <property type="protein sequence ID" value="MBB6514110.1"/>
    <property type="molecule type" value="Genomic_DNA"/>
</dbReference>
<evidence type="ECO:0000313" key="6">
    <source>
        <dbReference type="Proteomes" id="UP000572212"/>
    </source>
</evidence>
<dbReference type="Proteomes" id="UP000572212">
    <property type="component" value="Unassembled WGS sequence"/>
</dbReference>
<dbReference type="InterPro" id="IPR009057">
    <property type="entry name" value="Homeodomain-like_sf"/>
</dbReference>
<dbReference type="PANTHER" id="PTHR43280:SF2">
    <property type="entry name" value="HTH-TYPE TRANSCRIPTIONAL REGULATOR EXSA"/>
    <property type="match status" value="1"/>
</dbReference>
<dbReference type="GO" id="GO:0043565">
    <property type="term" value="F:sequence-specific DNA binding"/>
    <property type="evidence" value="ECO:0007669"/>
    <property type="project" value="InterPro"/>
</dbReference>
<accession>A0A841RIR1</accession>
<dbReference type="InterPro" id="IPR003313">
    <property type="entry name" value="AraC-bd"/>
</dbReference>
<dbReference type="SMART" id="SM00342">
    <property type="entry name" value="HTH_ARAC"/>
    <property type="match status" value="1"/>
</dbReference>
<dbReference type="Pfam" id="PF12833">
    <property type="entry name" value="HTH_18"/>
    <property type="match status" value="1"/>
</dbReference>
<dbReference type="InterPro" id="IPR018060">
    <property type="entry name" value="HTH_AraC"/>
</dbReference>
<dbReference type="PROSITE" id="PS01124">
    <property type="entry name" value="HTH_ARAC_FAMILY_2"/>
    <property type="match status" value="1"/>
</dbReference>
<dbReference type="GO" id="GO:0003700">
    <property type="term" value="F:DNA-binding transcription factor activity"/>
    <property type="evidence" value="ECO:0007669"/>
    <property type="project" value="InterPro"/>
</dbReference>
<dbReference type="PANTHER" id="PTHR43280">
    <property type="entry name" value="ARAC-FAMILY TRANSCRIPTIONAL REGULATOR"/>
    <property type="match status" value="1"/>
</dbReference>
<keyword evidence="3" id="KW-0804">Transcription</keyword>
<dbReference type="InterPro" id="IPR018062">
    <property type="entry name" value="HTH_AraC-typ_CS"/>
</dbReference>
<dbReference type="Gene3D" id="2.60.120.280">
    <property type="entry name" value="Regulatory protein AraC"/>
    <property type="match status" value="1"/>
</dbReference>
<dbReference type="SUPFAM" id="SSF51215">
    <property type="entry name" value="Regulatory protein AraC"/>
    <property type="match status" value="1"/>
</dbReference>
<dbReference type="InterPro" id="IPR020449">
    <property type="entry name" value="Tscrpt_reg_AraC-type_HTH"/>
</dbReference>
<proteinExistence type="predicted"/>
<evidence type="ECO:0000259" key="4">
    <source>
        <dbReference type="PROSITE" id="PS01124"/>
    </source>
</evidence>
<evidence type="ECO:0000256" key="3">
    <source>
        <dbReference type="ARBA" id="ARBA00023163"/>
    </source>
</evidence>
<comment type="caution">
    <text evidence="5">The sequence shown here is derived from an EMBL/GenBank/DDBJ whole genome shotgun (WGS) entry which is preliminary data.</text>
</comment>
<keyword evidence="1" id="KW-0805">Transcription regulation</keyword>
<evidence type="ECO:0000256" key="2">
    <source>
        <dbReference type="ARBA" id="ARBA00023125"/>
    </source>
</evidence>
<name>A0A841RIR1_9BACI</name>
<feature type="domain" description="HTH araC/xylS-type" evidence="4">
    <location>
        <begin position="175"/>
        <end position="274"/>
    </location>
</feature>
<dbReference type="AlphaFoldDB" id="A0A841RIR1"/>
<dbReference type="PROSITE" id="PS00041">
    <property type="entry name" value="HTH_ARAC_FAMILY_1"/>
    <property type="match status" value="1"/>
</dbReference>
<dbReference type="InterPro" id="IPR037923">
    <property type="entry name" value="HTH-like"/>
</dbReference>
<keyword evidence="2 5" id="KW-0238">DNA-binding</keyword>
<dbReference type="SUPFAM" id="SSF46689">
    <property type="entry name" value="Homeodomain-like"/>
    <property type="match status" value="2"/>
</dbReference>
<dbReference type="Pfam" id="PF02311">
    <property type="entry name" value="AraC_binding"/>
    <property type="match status" value="1"/>
</dbReference>
<evidence type="ECO:0000313" key="5">
    <source>
        <dbReference type="EMBL" id="MBB6514110.1"/>
    </source>
</evidence>
<dbReference type="Gene3D" id="1.10.10.60">
    <property type="entry name" value="Homeodomain-like"/>
    <property type="match status" value="2"/>
</dbReference>
<dbReference type="RefSeq" id="WP_184250513.1">
    <property type="nucleotide sequence ID" value="NZ_BAAACU010000014.1"/>
</dbReference>
<keyword evidence="6" id="KW-1185">Reference proteome</keyword>
<organism evidence="5 6">
    <name type="scientific">Gracilibacillus halotolerans</name>
    <dbReference type="NCBI Taxonomy" id="74386"/>
    <lineage>
        <taxon>Bacteria</taxon>
        <taxon>Bacillati</taxon>
        <taxon>Bacillota</taxon>
        <taxon>Bacilli</taxon>
        <taxon>Bacillales</taxon>
        <taxon>Bacillaceae</taxon>
        <taxon>Gracilibacillus</taxon>
    </lineage>
</organism>